<feature type="region of interest" description="Disordered" evidence="1">
    <location>
        <begin position="64"/>
        <end position="103"/>
    </location>
</feature>
<organism evidence="2 3">
    <name type="scientific">Eumeta variegata</name>
    <name type="common">Bagworm moth</name>
    <name type="synonym">Eumeta japonica</name>
    <dbReference type="NCBI Taxonomy" id="151549"/>
    <lineage>
        <taxon>Eukaryota</taxon>
        <taxon>Metazoa</taxon>
        <taxon>Ecdysozoa</taxon>
        <taxon>Arthropoda</taxon>
        <taxon>Hexapoda</taxon>
        <taxon>Insecta</taxon>
        <taxon>Pterygota</taxon>
        <taxon>Neoptera</taxon>
        <taxon>Endopterygota</taxon>
        <taxon>Lepidoptera</taxon>
        <taxon>Glossata</taxon>
        <taxon>Ditrysia</taxon>
        <taxon>Tineoidea</taxon>
        <taxon>Psychidae</taxon>
        <taxon>Oiketicinae</taxon>
        <taxon>Eumeta</taxon>
    </lineage>
</organism>
<name>A0A4C1W3A4_EUMVA</name>
<protein>
    <submittedName>
        <fullName evidence="2">Uncharacterized protein</fullName>
    </submittedName>
</protein>
<sequence length="103" mass="11769">MRPIKLWTEIKKRVGTPERARKLAAHKSYISLDIKSTPVSTTVRGGRWTRNNLRELLITRFHDGANHSAGRRHADRDKAPQAQNNERNAENRQSKASVNCTEP</sequence>
<evidence type="ECO:0000313" key="3">
    <source>
        <dbReference type="Proteomes" id="UP000299102"/>
    </source>
</evidence>
<dbReference type="EMBL" id="BGZK01000463">
    <property type="protein sequence ID" value="GBP45032.1"/>
    <property type="molecule type" value="Genomic_DNA"/>
</dbReference>
<gene>
    <name evidence="2" type="ORF">EVAR_23505_1</name>
</gene>
<accession>A0A4C1W3A4</accession>
<comment type="caution">
    <text evidence="2">The sequence shown here is derived from an EMBL/GenBank/DDBJ whole genome shotgun (WGS) entry which is preliminary data.</text>
</comment>
<keyword evidence="3" id="KW-1185">Reference proteome</keyword>
<reference evidence="2 3" key="1">
    <citation type="journal article" date="2019" name="Commun. Biol.">
        <title>The bagworm genome reveals a unique fibroin gene that provides high tensile strength.</title>
        <authorList>
            <person name="Kono N."/>
            <person name="Nakamura H."/>
            <person name="Ohtoshi R."/>
            <person name="Tomita M."/>
            <person name="Numata K."/>
            <person name="Arakawa K."/>
        </authorList>
    </citation>
    <scope>NUCLEOTIDE SEQUENCE [LARGE SCALE GENOMIC DNA]</scope>
</reference>
<feature type="compositionally biased region" description="Polar residues" evidence="1">
    <location>
        <begin position="94"/>
        <end position="103"/>
    </location>
</feature>
<evidence type="ECO:0000313" key="2">
    <source>
        <dbReference type="EMBL" id="GBP45032.1"/>
    </source>
</evidence>
<dbReference type="Proteomes" id="UP000299102">
    <property type="component" value="Unassembled WGS sequence"/>
</dbReference>
<proteinExistence type="predicted"/>
<dbReference type="AlphaFoldDB" id="A0A4C1W3A4"/>
<evidence type="ECO:0000256" key="1">
    <source>
        <dbReference type="SAM" id="MobiDB-lite"/>
    </source>
</evidence>